<comment type="caution">
    <text evidence="2">The sequence shown here is derived from an EMBL/GenBank/DDBJ whole genome shotgun (WGS) entry which is preliminary data.</text>
</comment>
<dbReference type="RefSeq" id="WP_171791427.1">
    <property type="nucleotide sequence ID" value="NZ_JABJWD010000095.1"/>
</dbReference>
<evidence type="ECO:0000313" key="2">
    <source>
        <dbReference type="EMBL" id="MCW4589367.1"/>
    </source>
</evidence>
<evidence type="ECO:0008006" key="4">
    <source>
        <dbReference type="Google" id="ProtNLM"/>
    </source>
</evidence>
<dbReference type="EMBL" id="JANGSQ010000075">
    <property type="protein sequence ID" value="MCW4589367.1"/>
    <property type="molecule type" value="Genomic_DNA"/>
</dbReference>
<reference evidence="2 3" key="1">
    <citation type="submission" date="2022-07" db="EMBL/GenBank/DDBJ databases">
        <title>Genome stability of Gluconacetobacter entanii AV429.</title>
        <authorList>
            <person name="Trcek J."/>
            <person name="Cepec E."/>
        </authorList>
    </citation>
    <scope>NUCLEOTIDE SEQUENCE [LARGE SCALE GENOMIC DNA]</scope>
    <source>
        <strain evidence="2 3">AV429_2022</strain>
    </source>
</reference>
<sequence length="52" mass="5653">MTNIYPWLAAAIMVIAVAFTVCVANSRNFMMMLCAALVSIIAMVLIFGLRAD</sequence>
<feature type="transmembrane region" description="Helical" evidence="1">
    <location>
        <begin position="6"/>
        <end position="24"/>
    </location>
</feature>
<keyword evidence="1" id="KW-1133">Transmembrane helix</keyword>
<organism evidence="2 3">
    <name type="scientific">Gluconacetobacter entanii</name>
    <dbReference type="NCBI Taxonomy" id="108528"/>
    <lineage>
        <taxon>Bacteria</taxon>
        <taxon>Pseudomonadati</taxon>
        <taxon>Pseudomonadota</taxon>
        <taxon>Alphaproteobacteria</taxon>
        <taxon>Acetobacterales</taxon>
        <taxon>Acetobacteraceae</taxon>
        <taxon>Gluconacetobacter</taxon>
    </lineage>
</organism>
<keyword evidence="1" id="KW-0472">Membrane</keyword>
<evidence type="ECO:0000256" key="1">
    <source>
        <dbReference type="SAM" id="Phobius"/>
    </source>
</evidence>
<accession>A0ABT3K1T0</accession>
<name>A0ABT3K1T0_9PROT</name>
<keyword evidence="1" id="KW-0812">Transmembrane</keyword>
<proteinExistence type="predicted"/>
<gene>
    <name evidence="2" type="ORF">NO263_02025</name>
</gene>
<dbReference type="Proteomes" id="UP001526337">
    <property type="component" value="Unassembled WGS sequence"/>
</dbReference>
<evidence type="ECO:0000313" key="3">
    <source>
        <dbReference type="Proteomes" id="UP001526337"/>
    </source>
</evidence>
<protein>
    <recommendedName>
        <fullName evidence="4">NADH-quinone oxidoreductase subunit J</fullName>
    </recommendedName>
</protein>
<keyword evidence="3" id="KW-1185">Reference proteome</keyword>
<feature type="transmembrane region" description="Helical" evidence="1">
    <location>
        <begin position="31"/>
        <end position="49"/>
    </location>
</feature>